<protein>
    <submittedName>
        <fullName evidence="1">C4-dicarboxylate ABC transporter substrate-binding protein</fullName>
    </submittedName>
</protein>
<dbReference type="PANTHER" id="PTHR42941:SF1">
    <property type="entry name" value="SLL1037 PROTEIN"/>
    <property type="match status" value="1"/>
</dbReference>
<gene>
    <name evidence="1" type="ORF">Aru02nite_56210</name>
</gene>
<dbReference type="NCBIfam" id="TIGR02122">
    <property type="entry name" value="TRAP_TAXI"/>
    <property type="match status" value="1"/>
</dbReference>
<comment type="caution">
    <text evidence="1">The sequence shown here is derived from an EMBL/GenBank/DDBJ whole genome shotgun (WGS) entry which is preliminary data.</text>
</comment>
<reference evidence="1" key="1">
    <citation type="submission" date="2021-01" db="EMBL/GenBank/DDBJ databases">
        <title>Whole genome shotgun sequence of Actinocatenispora rupis NBRC 107355.</title>
        <authorList>
            <person name="Komaki H."/>
            <person name="Tamura T."/>
        </authorList>
    </citation>
    <scope>NUCLEOTIDE SEQUENCE</scope>
    <source>
        <strain evidence="1">NBRC 107355</strain>
    </source>
</reference>
<organism evidence="1 2">
    <name type="scientific">Actinocatenispora rupis</name>
    <dbReference type="NCBI Taxonomy" id="519421"/>
    <lineage>
        <taxon>Bacteria</taxon>
        <taxon>Bacillati</taxon>
        <taxon>Actinomycetota</taxon>
        <taxon>Actinomycetes</taxon>
        <taxon>Micromonosporales</taxon>
        <taxon>Micromonosporaceae</taxon>
        <taxon>Actinocatenispora</taxon>
    </lineage>
</organism>
<dbReference type="PANTHER" id="PTHR42941">
    <property type="entry name" value="SLL1037 PROTEIN"/>
    <property type="match status" value="1"/>
</dbReference>
<dbReference type="Gene3D" id="3.40.190.10">
    <property type="entry name" value="Periplasmic binding protein-like II"/>
    <property type="match status" value="2"/>
</dbReference>
<dbReference type="AlphaFoldDB" id="A0A8J3JAC8"/>
<dbReference type="EMBL" id="BOMB01000033">
    <property type="protein sequence ID" value="GID14732.1"/>
    <property type="molecule type" value="Genomic_DNA"/>
</dbReference>
<dbReference type="Proteomes" id="UP000612808">
    <property type="component" value="Unassembled WGS sequence"/>
</dbReference>
<evidence type="ECO:0000313" key="2">
    <source>
        <dbReference type="Proteomes" id="UP000612808"/>
    </source>
</evidence>
<dbReference type="RefSeq" id="WP_203662640.1">
    <property type="nucleotide sequence ID" value="NZ_BAAAZM010000012.1"/>
</dbReference>
<dbReference type="Pfam" id="PF16868">
    <property type="entry name" value="NMT1_3"/>
    <property type="match status" value="1"/>
</dbReference>
<proteinExistence type="predicted"/>
<keyword evidence="2" id="KW-1185">Reference proteome</keyword>
<evidence type="ECO:0000313" key="1">
    <source>
        <dbReference type="EMBL" id="GID14732.1"/>
    </source>
</evidence>
<sequence length="315" mass="33945">MKRRRLLGGLVAAGAAALLPGCTEEEVPRPPLPLSAGEDGGVYWPLGRALSVTLRTRWRSDPLVTSGSADNQERLRDGRARLAFSTVDVADEAQSGRGPFDAKYPLRALAGLYSDYVHLVVRAESQMKDLDGLAGRPVSTGAPGSGTEIVATRMLAAAGITLRGFERHRLDLHDSIAALRAGVVDAFFFSGGLPTPAIAKFVTDGDSPVRLLDLGQYLDTMRSQYGEVYASGWIPTNAYGLSSVTTVSIPNILAVPHTIGAESAYQLTRLLFVAKPRLARAHPEGRQLDPRSAIDTYPVPLHPGAERYYREQKRA</sequence>
<dbReference type="SUPFAM" id="SSF53850">
    <property type="entry name" value="Periplasmic binding protein-like II"/>
    <property type="match status" value="1"/>
</dbReference>
<accession>A0A8J3JAC8</accession>
<dbReference type="InterPro" id="IPR011852">
    <property type="entry name" value="TRAP_TAXI"/>
</dbReference>
<name>A0A8J3JAC8_9ACTN</name>